<comment type="caution">
    <text evidence="2">The sequence shown here is derived from an EMBL/GenBank/DDBJ whole genome shotgun (WGS) entry which is preliminary data.</text>
</comment>
<keyword evidence="1" id="KW-0472">Membrane</keyword>
<dbReference type="EMBL" id="LAZR01000138">
    <property type="protein sequence ID" value="KKN87378.1"/>
    <property type="molecule type" value="Genomic_DNA"/>
</dbReference>
<keyword evidence="1" id="KW-1133">Transmembrane helix</keyword>
<feature type="transmembrane region" description="Helical" evidence="1">
    <location>
        <begin position="57"/>
        <end position="78"/>
    </location>
</feature>
<evidence type="ECO:0000256" key="1">
    <source>
        <dbReference type="SAM" id="Phobius"/>
    </source>
</evidence>
<organism evidence="2">
    <name type="scientific">marine sediment metagenome</name>
    <dbReference type="NCBI Taxonomy" id="412755"/>
    <lineage>
        <taxon>unclassified sequences</taxon>
        <taxon>metagenomes</taxon>
        <taxon>ecological metagenomes</taxon>
    </lineage>
</organism>
<sequence length="88" mass="8886">MPESNSNSSSPVPSNPPPPIPPRARSFLAWASWILLLGGPSFGGAIALLLDGTPAKACTILLGFMVSAAAGIKGGLAVPWKAPPEAKP</sequence>
<name>A0A0F9X738_9ZZZZ</name>
<evidence type="ECO:0000313" key="2">
    <source>
        <dbReference type="EMBL" id="KKN87378.1"/>
    </source>
</evidence>
<feature type="transmembrane region" description="Helical" evidence="1">
    <location>
        <begin position="27"/>
        <end position="50"/>
    </location>
</feature>
<protein>
    <submittedName>
        <fullName evidence="2">Uncharacterized protein</fullName>
    </submittedName>
</protein>
<dbReference type="AlphaFoldDB" id="A0A0F9X738"/>
<proteinExistence type="predicted"/>
<reference evidence="2" key="1">
    <citation type="journal article" date="2015" name="Nature">
        <title>Complex archaea that bridge the gap between prokaryotes and eukaryotes.</title>
        <authorList>
            <person name="Spang A."/>
            <person name="Saw J.H."/>
            <person name="Jorgensen S.L."/>
            <person name="Zaremba-Niedzwiedzka K."/>
            <person name="Martijn J."/>
            <person name="Lind A.E."/>
            <person name="van Eijk R."/>
            <person name="Schleper C."/>
            <person name="Guy L."/>
            <person name="Ettema T.J."/>
        </authorList>
    </citation>
    <scope>NUCLEOTIDE SEQUENCE</scope>
</reference>
<accession>A0A0F9X738</accession>
<keyword evidence="1" id="KW-0812">Transmembrane</keyword>
<gene>
    <name evidence="2" type="ORF">LCGC14_0258330</name>
</gene>